<dbReference type="GeneTree" id="ENSGT00940000155208"/>
<sequence length="162" mass="18603">MCLHSLNQRPDNTVLLVLLKSEQGPQDVLDAYTKTDGAWILTLMKSNYIVRSVQECAVKCNTETSFTCRSFMYIEKDQDCITIPANSKIEPILRRRSITLYEKIVYLLECVIGIGTDYRGTKSKTKSGTLCQRWESTFPHKPKYVFFLKLSIFMLQNVSVSN</sequence>
<dbReference type="Gene3D" id="3.50.4.10">
    <property type="entry name" value="Hepatocyte Growth Factor"/>
    <property type="match status" value="1"/>
</dbReference>
<dbReference type="SUPFAM" id="SSF57440">
    <property type="entry name" value="Kringle-like"/>
    <property type="match status" value="1"/>
</dbReference>
<name>A0A3B1JB59_ASTMX</name>
<keyword evidence="1 3" id="KW-0420">Kringle</keyword>
<dbReference type="SMART" id="SM00130">
    <property type="entry name" value="KR"/>
    <property type="match status" value="1"/>
</dbReference>
<dbReference type="STRING" id="7994.ENSAMXP00000039101"/>
<dbReference type="InterPro" id="IPR003609">
    <property type="entry name" value="Pan_app"/>
</dbReference>
<dbReference type="InterPro" id="IPR013806">
    <property type="entry name" value="Kringle-like"/>
</dbReference>
<dbReference type="Proteomes" id="UP000018467">
    <property type="component" value="Unassembled WGS sequence"/>
</dbReference>
<organism evidence="5 6">
    <name type="scientific">Astyanax mexicanus</name>
    <name type="common">Blind cave fish</name>
    <name type="synonym">Astyanax fasciatus mexicanus</name>
    <dbReference type="NCBI Taxonomy" id="7994"/>
    <lineage>
        <taxon>Eukaryota</taxon>
        <taxon>Metazoa</taxon>
        <taxon>Chordata</taxon>
        <taxon>Craniata</taxon>
        <taxon>Vertebrata</taxon>
        <taxon>Euteleostomi</taxon>
        <taxon>Actinopterygii</taxon>
        <taxon>Neopterygii</taxon>
        <taxon>Teleostei</taxon>
        <taxon>Ostariophysi</taxon>
        <taxon>Characiformes</taxon>
        <taxon>Characoidei</taxon>
        <taxon>Acestrorhamphidae</taxon>
        <taxon>Acestrorhamphinae</taxon>
        <taxon>Astyanax</taxon>
    </lineage>
</organism>
<dbReference type="FunFam" id="3.50.4.10:FF:000027">
    <property type="entry name" value="Plasminogen"/>
    <property type="match status" value="1"/>
</dbReference>
<evidence type="ECO:0000256" key="1">
    <source>
        <dbReference type="ARBA" id="ARBA00022572"/>
    </source>
</evidence>
<reference evidence="6" key="2">
    <citation type="journal article" date="2014" name="Nat. Commun.">
        <title>The cavefish genome reveals candidate genes for eye loss.</title>
        <authorList>
            <person name="McGaugh S.E."/>
            <person name="Gross J.B."/>
            <person name="Aken B."/>
            <person name="Blin M."/>
            <person name="Borowsky R."/>
            <person name="Chalopin D."/>
            <person name="Hinaux H."/>
            <person name="Jeffery W.R."/>
            <person name="Keene A."/>
            <person name="Ma L."/>
            <person name="Minx P."/>
            <person name="Murphy D."/>
            <person name="O'Quin K.E."/>
            <person name="Retaux S."/>
            <person name="Rohner N."/>
            <person name="Searle S.M."/>
            <person name="Stahl B.A."/>
            <person name="Tabin C."/>
            <person name="Volff J.N."/>
            <person name="Yoshizawa M."/>
            <person name="Warren W.C."/>
        </authorList>
    </citation>
    <scope>NUCLEOTIDE SEQUENCE [LARGE SCALE GENOMIC DNA]</scope>
    <source>
        <strain evidence="6">female</strain>
    </source>
</reference>
<reference evidence="6" key="1">
    <citation type="submission" date="2013-03" db="EMBL/GenBank/DDBJ databases">
        <authorList>
            <person name="Jeffery W."/>
            <person name="Warren W."/>
            <person name="Wilson R.K."/>
        </authorList>
    </citation>
    <scope>NUCLEOTIDE SEQUENCE</scope>
    <source>
        <strain evidence="6">female</strain>
    </source>
</reference>
<evidence type="ECO:0000313" key="6">
    <source>
        <dbReference type="Proteomes" id="UP000018467"/>
    </source>
</evidence>
<reference evidence="5" key="4">
    <citation type="submission" date="2025-09" db="UniProtKB">
        <authorList>
            <consortium name="Ensembl"/>
        </authorList>
    </citation>
    <scope>IDENTIFICATION</scope>
</reference>
<proteinExistence type="predicted"/>
<dbReference type="PROSITE" id="PS50070">
    <property type="entry name" value="KRINGLE_2"/>
    <property type="match status" value="1"/>
</dbReference>
<comment type="caution">
    <text evidence="3">Lacks conserved residue(s) required for the propagation of feature annotation.</text>
</comment>
<evidence type="ECO:0000256" key="3">
    <source>
        <dbReference type="PROSITE-ProRule" id="PRU00121"/>
    </source>
</evidence>
<dbReference type="InterPro" id="IPR038178">
    <property type="entry name" value="Kringle_sf"/>
</dbReference>
<reference evidence="5" key="3">
    <citation type="submission" date="2025-08" db="UniProtKB">
        <authorList>
            <consortium name="Ensembl"/>
        </authorList>
    </citation>
    <scope>IDENTIFICATION</scope>
</reference>
<dbReference type="Gene3D" id="2.40.20.10">
    <property type="entry name" value="Plasminogen Kringle 4"/>
    <property type="match status" value="1"/>
</dbReference>
<evidence type="ECO:0000256" key="2">
    <source>
        <dbReference type="ARBA" id="ARBA00023157"/>
    </source>
</evidence>
<evidence type="ECO:0000313" key="5">
    <source>
        <dbReference type="Ensembl" id="ENSAMXP00000039101.1"/>
    </source>
</evidence>
<feature type="domain" description="Kringle" evidence="4">
    <location>
        <begin position="109"/>
        <end position="144"/>
    </location>
</feature>
<protein>
    <recommendedName>
        <fullName evidence="4">Kringle domain-containing protein</fullName>
    </recommendedName>
</protein>
<dbReference type="Bgee" id="ENSAMXG00000035094">
    <property type="expression patterns" value="Expressed in embryo and 3 other cell types or tissues"/>
</dbReference>
<keyword evidence="2" id="KW-1015">Disulfide bond</keyword>
<dbReference type="SMART" id="SM00473">
    <property type="entry name" value="PAN_AP"/>
    <property type="match status" value="1"/>
</dbReference>
<dbReference type="InterPro" id="IPR000001">
    <property type="entry name" value="Kringle"/>
</dbReference>
<evidence type="ECO:0000259" key="4">
    <source>
        <dbReference type="PROSITE" id="PS50070"/>
    </source>
</evidence>
<dbReference type="InParanoid" id="A0A3B1JB59"/>
<dbReference type="Pfam" id="PF00024">
    <property type="entry name" value="PAN_1"/>
    <property type="match status" value="1"/>
</dbReference>
<dbReference type="CDD" id="cd01099">
    <property type="entry name" value="PAN_AP_HGF"/>
    <property type="match status" value="1"/>
</dbReference>
<dbReference type="Ensembl" id="ENSAMXT00000030448.1">
    <property type="protein sequence ID" value="ENSAMXP00000039101.1"/>
    <property type="gene ID" value="ENSAMXG00000035094.1"/>
</dbReference>
<accession>A0A3B1JB59</accession>
<dbReference type="SUPFAM" id="SSF57414">
    <property type="entry name" value="Hairpin loop containing domain-like"/>
    <property type="match status" value="1"/>
</dbReference>
<keyword evidence="6" id="KW-1185">Reference proteome</keyword>
<dbReference type="AlphaFoldDB" id="A0A3B1JB59"/>